<comment type="caution">
    <text evidence="8">The sequence shown here is derived from an EMBL/GenBank/DDBJ whole genome shotgun (WGS) entry which is preliminary data.</text>
</comment>
<evidence type="ECO:0000259" key="6">
    <source>
        <dbReference type="Pfam" id="PF00501"/>
    </source>
</evidence>
<dbReference type="GO" id="GO:0005524">
    <property type="term" value="F:ATP binding"/>
    <property type="evidence" value="ECO:0007669"/>
    <property type="project" value="UniProtKB-KW"/>
</dbReference>
<evidence type="ECO:0000313" key="8">
    <source>
        <dbReference type="EMBL" id="MDH5164052.1"/>
    </source>
</evidence>
<comment type="similarity">
    <text evidence="5">Belongs to the ATP-dependent AMP-binding enzyme family. MenE subfamily.</text>
</comment>
<keyword evidence="4 5" id="KW-0067">ATP-binding</keyword>
<keyword evidence="2 5" id="KW-0436">Ligase</keyword>
<dbReference type="GO" id="GO:0006631">
    <property type="term" value="P:fatty acid metabolic process"/>
    <property type="evidence" value="ECO:0007669"/>
    <property type="project" value="TreeGrafter"/>
</dbReference>
<dbReference type="InterPro" id="IPR020845">
    <property type="entry name" value="AMP-binding_CS"/>
</dbReference>
<feature type="domain" description="AMP-dependent synthetase/ligase" evidence="6">
    <location>
        <begin position="11"/>
        <end position="354"/>
    </location>
</feature>
<comment type="function">
    <text evidence="5">Converts 2-succinylbenzoate (OSB) to 2-succinylbenzoyl-CoA (OSB-CoA).</text>
</comment>
<keyword evidence="3 5" id="KW-0547">Nucleotide-binding</keyword>
<dbReference type="GO" id="GO:0009234">
    <property type="term" value="P:menaquinone biosynthetic process"/>
    <property type="evidence" value="ECO:0007669"/>
    <property type="project" value="UniProtKB-UniRule"/>
</dbReference>
<comment type="pathway">
    <text evidence="5">Quinol/quinone metabolism; menaquinone biosynthesis.</text>
</comment>
<sequence length="493" mass="55441">MEQLPNFLNQRAFLTPNRLALVFDNQRWSFIEMYRTVETLAQKIATLGIQAKDSVAILLTNRPHTVFIIHALQQLGVSAVFLNHRLTAKEMVFQLKDSGTRLLISEDAFKEKMNGIKGLFHELTMTTIVEIDHLETKKVPLVNEFVLDEVCSIMYTSGTTGNPKGVLQSYGNHWWSAVGSALNLGLTEKDGWLCAVPLFHISGLSILMRSVIYGMPVYLYEQFNEKTINQVLQAGEVTIMSVVSTMLYRLIDDLGDKRYHSNFRCMLLGGGPAPKPLLDACLEKNIPVFQSYGMTETSSQIVTLAPEDSIVKLGSAGKPLFPSQLKIMNNQMQLLPNQPGEIVVKGPNVTKGYLNREEANKKNFKEGWFYTGDIGYVDEDGYLFVMDRRSDLIISGGENIYPAEIEEVLLSHSVVKEAGVVGIEHTQWGQVPYAFVVVSEPVNEADLVNYCRDKLAKFKIPHHIYFVNELPRNASNKLLRRKLHELMPKGELG</sequence>
<dbReference type="GO" id="GO:0008756">
    <property type="term" value="F:o-succinylbenzoate-CoA ligase activity"/>
    <property type="evidence" value="ECO:0007669"/>
    <property type="project" value="UniProtKB-UniRule"/>
</dbReference>
<dbReference type="InterPro" id="IPR000873">
    <property type="entry name" value="AMP-dep_synth/lig_dom"/>
</dbReference>
<dbReference type="HAMAP" id="MF_00731">
    <property type="entry name" value="MenE"/>
    <property type="match status" value="1"/>
</dbReference>
<dbReference type="FunFam" id="3.30.300.30:FF:000008">
    <property type="entry name" value="2,3-dihydroxybenzoate-AMP ligase"/>
    <property type="match status" value="1"/>
</dbReference>
<reference evidence="8" key="1">
    <citation type="submission" date="2023-03" db="EMBL/GenBank/DDBJ databases">
        <title>Bacterial isolates from washroom surfaces on a university campus.</title>
        <authorList>
            <person name="Holman D.B."/>
            <person name="Gzyl K.E."/>
            <person name="Taheri A.E."/>
        </authorList>
    </citation>
    <scope>NUCLEOTIDE SEQUENCE</scope>
    <source>
        <strain evidence="8">RD03</strain>
    </source>
</reference>
<dbReference type="Gene3D" id="3.40.50.12780">
    <property type="entry name" value="N-terminal domain of ligase-like"/>
    <property type="match status" value="1"/>
</dbReference>
<dbReference type="EC" id="6.2.1.26" evidence="5"/>
<dbReference type="Gene3D" id="3.30.300.30">
    <property type="match status" value="1"/>
</dbReference>
<evidence type="ECO:0000256" key="3">
    <source>
        <dbReference type="ARBA" id="ARBA00022741"/>
    </source>
</evidence>
<protein>
    <recommendedName>
        <fullName evidence="5">2-succinylbenzoate--CoA ligase</fullName>
        <ecNumber evidence="5">6.2.1.26</ecNumber>
    </recommendedName>
    <alternativeName>
        <fullName evidence="5">o-succinylbenzoyl-CoA synthetase</fullName>
        <shortName evidence="5">OSB-CoA synthetase</shortName>
    </alternativeName>
</protein>
<dbReference type="GO" id="GO:0031956">
    <property type="term" value="F:medium-chain fatty acid-CoA ligase activity"/>
    <property type="evidence" value="ECO:0007669"/>
    <property type="project" value="TreeGrafter"/>
</dbReference>
<name>A0AAW6T3S6_9BACI</name>
<proteinExistence type="inferred from homology"/>
<dbReference type="AlphaFoldDB" id="A0AAW6T3S6"/>
<evidence type="ECO:0000259" key="7">
    <source>
        <dbReference type="Pfam" id="PF13193"/>
    </source>
</evidence>
<comment type="pathway">
    <text evidence="5">Quinol/quinone metabolism; 1,4-dihydroxy-2-naphthoate biosynthesis; 1,4-dihydroxy-2-naphthoate from chorismate: step 5/7.</text>
</comment>
<evidence type="ECO:0000256" key="2">
    <source>
        <dbReference type="ARBA" id="ARBA00022598"/>
    </source>
</evidence>
<dbReference type="Proteomes" id="UP001159179">
    <property type="component" value="Unassembled WGS sequence"/>
</dbReference>
<dbReference type="Pfam" id="PF13193">
    <property type="entry name" value="AMP-binding_C"/>
    <property type="match status" value="1"/>
</dbReference>
<accession>A0AAW6T3S6</accession>
<dbReference type="NCBIfam" id="TIGR01923">
    <property type="entry name" value="menE"/>
    <property type="match status" value="1"/>
</dbReference>
<dbReference type="NCBIfam" id="NF002966">
    <property type="entry name" value="PRK03640.1"/>
    <property type="match status" value="1"/>
</dbReference>
<evidence type="ECO:0000256" key="5">
    <source>
        <dbReference type="HAMAP-Rule" id="MF_00731"/>
    </source>
</evidence>
<dbReference type="PANTHER" id="PTHR43201">
    <property type="entry name" value="ACYL-COA SYNTHETASE"/>
    <property type="match status" value="1"/>
</dbReference>
<comment type="catalytic activity">
    <reaction evidence="5">
        <text>2-succinylbenzoate + ATP + CoA = 2-succinylbenzoyl-CoA + AMP + diphosphate</text>
        <dbReference type="Rhea" id="RHEA:17009"/>
        <dbReference type="ChEBI" id="CHEBI:18325"/>
        <dbReference type="ChEBI" id="CHEBI:30616"/>
        <dbReference type="ChEBI" id="CHEBI:33019"/>
        <dbReference type="ChEBI" id="CHEBI:57287"/>
        <dbReference type="ChEBI" id="CHEBI:57364"/>
        <dbReference type="ChEBI" id="CHEBI:456215"/>
        <dbReference type="EC" id="6.2.1.26"/>
    </reaction>
</comment>
<dbReference type="CDD" id="cd05912">
    <property type="entry name" value="OSB_CoA_lg"/>
    <property type="match status" value="1"/>
</dbReference>
<keyword evidence="1 5" id="KW-0474">Menaquinone biosynthesis</keyword>
<organism evidence="8 9">
    <name type="scientific">Heyndrickxia oleronia</name>
    <dbReference type="NCBI Taxonomy" id="38875"/>
    <lineage>
        <taxon>Bacteria</taxon>
        <taxon>Bacillati</taxon>
        <taxon>Bacillota</taxon>
        <taxon>Bacilli</taxon>
        <taxon>Bacillales</taxon>
        <taxon>Bacillaceae</taxon>
        <taxon>Heyndrickxia</taxon>
    </lineage>
</organism>
<gene>
    <name evidence="5" type="primary">menE</name>
    <name evidence="8" type="ORF">P5X88_24255</name>
</gene>
<dbReference type="InterPro" id="IPR045851">
    <property type="entry name" value="AMP-bd_C_sf"/>
</dbReference>
<feature type="domain" description="AMP-binding enzyme C-terminal" evidence="7">
    <location>
        <begin position="404"/>
        <end position="477"/>
    </location>
</feature>
<dbReference type="PROSITE" id="PS00455">
    <property type="entry name" value="AMP_BINDING"/>
    <property type="match status" value="1"/>
</dbReference>
<dbReference type="PANTHER" id="PTHR43201:SF5">
    <property type="entry name" value="MEDIUM-CHAIN ACYL-COA LIGASE ACSF2, MITOCHONDRIAL"/>
    <property type="match status" value="1"/>
</dbReference>
<evidence type="ECO:0000256" key="1">
    <source>
        <dbReference type="ARBA" id="ARBA00022428"/>
    </source>
</evidence>
<dbReference type="SUPFAM" id="SSF56801">
    <property type="entry name" value="Acetyl-CoA synthetase-like"/>
    <property type="match status" value="1"/>
</dbReference>
<dbReference type="InterPro" id="IPR010192">
    <property type="entry name" value="MenE"/>
</dbReference>
<evidence type="ECO:0000256" key="4">
    <source>
        <dbReference type="ARBA" id="ARBA00022840"/>
    </source>
</evidence>
<dbReference type="InterPro" id="IPR042099">
    <property type="entry name" value="ANL_N_sf"/>
</dbReference>
<dbReference type="Pfam" id="PF00501">
    <property type="entry name" value="AMP-binding"/>
    <property type="match status" value="1"/>
</dbReference>
<dbReference type="InterPro" id="IPR025110">
    <property type="entry name" value="AMP-bd_C"/>
</dbReference>
<evidence type="ECO:0000313" key="9">
    <source>
        <dbReference type="Proteomes" id="UP001159179"/>
    </source>
</evidence>
<dbReference type="RefSeq" id="WP_280618727.1">
    <property type="nucleotide sequence ID" value="NZ_JAROYP010000022.1"/>
</dbReference>
<dbReference type="EMBL" id="JAROYP010000022">
    <property type="protein sequence ID" value="MDH5164052.1"/>
    <property type="molecule type" value="Genomic_DNA"/>
</dbReference>